<dbReference type="Pfam" id="PF13884">
    <property type="entry name" value="Peptidase_S74"/>
    <property type="match status" value="1"/>
</dbReference>
<dbReference type="SMART" id="SM00360">
    <property type="entry name" value="RRM"/>
    <property type="match status" value="1"/>
</dbReference>
<feature type="compositionally biased region" description="Pro residues" evidence="12">
    <location>
        <begin position="1449"/>
        <end position="1459"/>
    </location>
</feature>
<accession>A0A7R9KIU2</accession>
<feature type="compositionally biased region" description="Low complexity" evidence="12">
    <location>
        <begin position="1054"/>
        <end position="1064"/>
    </location>
</feature>
<feature type="region of interest" description="Disordered" evidence="12">
    <location>
        <begin position="1054"/>
        <end position="1080"/>
    </location>
</feature>
<feature type="region of interest" description="Disordered" evidence="12">
    <location>
        <begin position="1255"/>
        <end position="1465"/>
    </location>
</feature>
<dbReference type="OrthoDB" id="27041at2759"/>
<evidence type="ECO:0000259" key="15">
    <source>
        <dbReference type="PROSITE" id="PS51688"/>
    </source>
</evidence>
<feature type="region of interest" description="Disordered" evidence="12">
    <location>
        <begin position="893"/>
        <end position="932"/>
    </location>
</feature>
<evidence type="ECO:0000256" key="2">
    <source>
        <dbReference type="ARBA" id="ARBA00008221"/>
    </source>
</evidence>
<dbReference type="EMBL" id="OC855725">
    <property type="protein sequence ID" value="CAD7622538.1"/>
    <property type="molecule type" value="Genomic_DNA"/>
</dbReference>
<feature type="compositionally biased region" description="Polar residues" evidence="12">
    <location>
        <begin position="1135"/>
        <end position="1146"/>
    </location>
</feature>
<feature type="compositionally biased region" description="Polar residues" evidence="12">
    <location>
        <begin position="787"/>
        <end position="802"/>
    </location>
</feature>
<keyword evidence="17" id="KW-1185">Reference proteome</keyword>
<evidence type="ECO:0000313" key="17">
    <source>
        <dbReference type="Proteomes" id="UP000759131"/>
    </source>
</evidence>
<dbReference type="EMBL" id="CAJPIZ010001150">
    <property type="protein sequence ID" value="CAG2102968.1"/>
    <property type="molecule type" value="Genomic_DNA"/>
</dbReference>
<evidence type="ECO:0000256" key="8">
    <source>
        <dbReference type="ARBA" id="ARBA00023136"/>
    </source>
</evidence>
<dbReference type="PROSITE" id="PS51688">
    <property type="entry name" value="ICA"/>
    <property type="match status" value="1"/>
</dbReference>
<feature type="region of interest" description="Disordered" evidence="12">
    <location>
        <begin position="121"/>
        <end position="195"/>
    </location>
</feature>
<keyword evidence="8" id="KW-0472">Membrane</keyword>
<evidence type="ECO:0000256" key="4">
    <source>
        <dbReference type="ARBA" id="ARBA00022692"/>
    </source>
</evidence>
<dbReference type="InterPro" id="IPR035979">
    <property type="entry name" value="RBD_domain_sf"/>
</dbReference>
<feature type="compositionally biased region" description="Polar residues" evidence="12">
    <location>
        <begin position="156"/>
        <end position="165"/>
    </location>
</feature>
<feature type="compositionally biased region" description="Basic and acidic residues" evidence="12">
    <location>
        <begin position="688"/>
        <end position="700"/>
    </location>
</feature>
<dbReference type="PANTHER" id="PTHR13029:SF18">
    <property type="entry name" value="MYELIN REGULATORY FACTOR HOMOLOG 1"/>
    <property type="match status" value="1"/>
</dbReference>
<dbReference type="Pfam" id="PF25524">
    <property type="entry name" value="RSLD_CPSF6"/>
    <property type="match status" value="1"/>
</dbReference>
<evidence type="ECO:0000259" key="13">
    <source>
        <dbReference type="PROSITE" id="PS50102"/>
    </source>
</evidence>
<dbReference type="SUPFAM" id="SSF49417">
    <property type="entry name" value="p53-like transcription factors"/>
    <property type="match status" value="1"/>
</dbReference>
<dbReference type="GO" id="GO:0045893">
    <property type="term" value="P:positive regulation of DNA-templated transcription"/>
    <property type="evidence" value="ECO:0007669"/>
    <property type="project" value="TreeGrafter"/>
</dbReference>
<feature type="compositionally biased region" description="Polar residues" evidence="12">
    <location>
        <begin position="1068"/>
        <end position="1080"/>
    </location>
</feature>
<feature type="region of interest" description="Disordered" evidence="12">
    <location>
        <begin position="679"/>
        <end position="710"/>
    </location>
</feature>
<dbReference type="Gene3D" id="3.30.70.330">
    <property type="match status" value="1"/>
</dbReference>
<feature type="compositionally biased region" description="Pro residues" evidence="12">
    <location>
        <begin position="1409"/>
        <end position="1428"/>
    </location>
</feature>
<feature type="compositionally biased region" description="Low complexity" evidence="12">
    <location>
        <begin position="1270"/>
        <end position="1279"/>
    </location>
</feature>
<gene>
    <name evidence="16" type="ORF">OSB1V03_LOCUS3001</name>
</gene>
<dbReference type="Pfam" id="PF13888">
    <property type="entry name" value="MRF_C2"/>
    <property type="match status" value="1"/>
</dbReference>
<dbReference type="InterPro" id="IPR024061">
    <property type="entry name" value="NDT80_DNA-bd_dom"/>
</dbReference>
<dbReference type="CDD" id="cd10144">
    <property type="entry name" value="Peptidase_S74_CIMCD"/>
    <property type="match status" value="1"/>
</dbReference>
<evidence type="ECO:0000256" key="5">
    <source>
        <dbReference type="ARBA" id="ARBA00022884"/>
    </source>
</evidence>
<dbReference type="GO" id="GO:0005634">
    <property type="term" value="C:nucleus"/>
    <property type="evidence" value="ECO:0007669"/>
    <property type="project" value="TreeGrafter"/>
</dbReference>
<feature type="region of interest" description="Disordered" evidence="12">
    <location>
        <begin position="634"/>
        <end position="657"/>
    </location>
</feature>
<dbReference type="GO" id="GO:0005789">
    <property type="term" value="C:endoplasmic reticulum membrane"/>
    <property type="evidence" value="ECO:0007669"/>
    <property type="project" value="TreeGrafter"/>
</dbReference>
<keyword evidence="6" id="KW-1133">Transmembrane helix</keyword>
<comment type="similarity">
    <text evidence="2">Belongs to the MRF family.</text>
</comment>
<dbReference type="InterPro" id="IPR051577">
    <property type="entry name" value="MRF-like"/>
</dbReference>
<feature type="coiled-coil region" evidence="11">
    <location>
        <begin position="563"/>
        <end position="590"/>
    </location>
</feature>
<dbReference type="InterPro" id="IPR057951">
    <property type="entry name" value="CPSF6/7_RSLD_N"/>
</dbReference>
<evidence type="ECO:0000256" key="7">
    <source>
        <dbReference type="ARBA" id="ARBA00023125"/>
    </source>
</evidence>
<dbReference type="GO" id="GO:0043565">
    <property type="term" value="F:sequence-specific DNA binding"/>
    <property type="evidence" value="ECO:0007669"/>
    <property type="project" value="TreeGrafter"/>
</dbReference>
<keyword evidence="5 9" id="KW-0694">RNA-binding</keyword>
<feature type="compositionally biased region" description="Pro residues" evidence="12">
    <location>
        <begin position="1368"/>
        <end position="1377"/>
    </location>
</feature>
<dbReference type="PANTHER" id="PTHR13029">
    <property type="match status" value="1"/>
</dbReference>
<feature type="region of interest" description="Disordered" evidence="12">
    <location>
        <begin position="787"/>
        <end position="817"/>
    </location>
</feature>
<feature type="compositionally biased region" description="Basic and acidic residues" evidence="12">
    <location>
        <begin position="906"/>
        <end position="926"/>
    </location>
</feature>
<protein>
    <recommendedName>
        <fullName evidence="3">Cleavage and polyadenylation specificity factor subunit 6</fullName>
    </recommendedName>
</protein>
<feature type="domain" description="Peptidase S74" evidence="15">
    <location>
        <begin position="467"/>
        <end position="577"/>
    </location>
</feature>
<feature type="compositionally biased region" description="Polar residues" evidence="12">
    <location>
        <begin position="1429"/>
        <end position="1444"/>
    </location>
</feature>
<evidence type="ECO:0000256" key="3">
    <source>
        <dbReference type="ARBA" id="ARBA00016259"/>
    </source>
</evidence>
<reference evidence="16" key="1">
    <citation type="submission" date="2020-11" db="EMBL/GenBank/DDBJ databases">
        <authorList>
            <person name="Tran Van P."/>
        </authorList>
    </citation>
    <scope>NUCLEOTIDE SEQUENCE</scope>
</reference>
<keyword evidence="7 10" id="KW-0238">DNA-binding</keyword>
<dbReference type="GO" id="GO:0016540">
    <property type="term" value="P:protein autoprocessing"/>
    <property type="evidence" value="ECO:0007669"/>
    <property type="project" value="InterPro"/>
</dbReference>
<evidence type="ECO:0000256" key="10">
    <source>
        <dbReference type="PROSITE-ProRule" id="PRU00850"/>
    </source>
</evidence>
<dbReference type="PROSITE" id="PS51517">
    <property type="entry name" value="NDT80"/>
    <property type="match status" value="1"/>
</dbReference>
<dbReference type="InterPro" id="IPR026932">
    <property type="entry name" value="MYRF_ICA"/>
</dbReference>
<feature type="compositionally biased region" description="Polar residues" evidence="12">
    <location>
        <begin position="1384"/>
        <end position="1395"/>
    </location>
</feature>
<keyword evidence="4" id="KW-0812">Transmembrane</keyword>
<feature type="domain" description="NDT80" evidence="14">
    <location>
        <begin position="127"/>
        <end position="421"/>
    </location>
</feature>
<dbReference type="CDD" id="cd12643">
    <property type="entry name" value="RRM_CFIm68"/>
    <property type="match status" value="1"/>
</dbReference>
<dbReference type="InterPro" id="IPR034769">
    <property type="entry name" value="CPSF6_RRM"/>
</dbReference>
<name>A0A7R9KIU2_9ACAR</name>
<organism evidence="16">
    <name type="scientific">Medioppia subpectinata</name>
    <dbReference type="NCBI Taxonomy" id="1979941"/>
    <lineage>
        <taxon>Eukaryota</taxon>
        <taxon>Metazoa</taxon>
        <taxon>Ecdysozoa</taxon>
        <taxon>Arthropoda</taxon>
        <taxon>Chelicerata</taxon>
        <taxon>Arachnida</taxon>
        <taxon>Acari</taxon>
        <taxon>Acariformes</taxon>
        <taxon>Sarcoptiformes</taxon>
        <taxon>Oribatida</taxon>
        <taxon>Brachypylina</taxon>
        <taxon>Oppioidea</taxon>
        <taxon>Oppiidae</taxon>
        <taxon>Medioppia</taxon>
    </lineage>
</organism>
<feature type="domain" description="RRM" evidence="13">
    <location>
        <begin position="1165"/>
        <end position="1245"/>
    </location>
</feature>
<dbReference type="InterPro" id="IPR008967">
    <property type="entry name" value="p53-like_TF_DNA-bd_sf"/>
</dbReference>
<feature type="compositionally biased region" description="Pro residues" evidence="12">
    <location>
        <begin position="1339"/>
        <end position="1355"/>
    </location>
</feature>
<dbReference type="GO" id="GO:0003700">
    <property type="term" value="F:DNA-binding transcription factor activity"/>
    <property type="evidence" value="ECO:0007669"/>
    <property type="project" value="UniProtKB-UniRule"/>
</dbReference>
<dbReference type="InterPro" id="IPR025719">
    <property type="entry name" value="MYRF_C2"/>
</dbReference>
<feature type="region of interest" description="Disordered" evidence="12">
    <location>
        <begin position="1591"/>
        <end position="1669"/>
    </location>
</feature>
<evidence type="ECO:0000256" key="1">
    <source>
        <dbReference type="ARBA" id="ARBA00004167"/>
    </source>
</evidence>
<feature type="region of interest" description="Disordered" evidence="12">
    <location>
        <begin position="1115"/>
        <end position="1156"/>
    </location>
</feature>
<feature type="compositionally biased region" description="Polar residues" evidence="12">
    <location>
        <begin position="701"/>
        <end position="710"/>
    </location>
</feature>
<dbReference type="GO" id="GO:0003723">
    <property type="term" value="F:RNA binding"/>
    <property type="evidence" value="ECO:0007669"/>
    <property type="project" value="UniProtKB-UniRule"/>
</dbReference>
<dbReference type="Proteomes" id="UP000759131">
    <property type="component" value="Unassembled WGS sequence"/>
</dbReference>
<dbReference type="InterPro" id="IPR030392">
    <property type="entry name" value="S74_ICA"/>
</dbReference>
<evidence type="ECO:0000256" key="11">
    <source>
        <dbReference type="SAM" id="Coils"/>
    </source>
</evidence>
<evidence type="ECO:0000259" key="14">
    <source>
        <dbReference type="PROSITE" id="PS51517"/>
    </source>
</evidence>
<evidence type="ECO:0000256" key="9">
    <source>
        <dbReference type="PROSITE-ProRule" id="PRU00176"/>
    </source>
</evidence>
<evidence type="ECO:0000256" key="6">
    <source>
        <dbReference type="ARBA" id="ARBA00022989"/>
    </source>
</evidence>
<feature type="compositionally biased region" description="Low complexity" evidence="12">
    <location>
        <begin position="1316"/>
        <end position="1325"/>
    </location>
</feature>
<dbReference type="InterPro" id="IPR000504">
    <property type="entry name" value="RRM_dom"/>
</dbReference>
<feature type="compositionally biased region" description="Polar residues" evidence="12">
    <location>
        <begin position="636"/>
        <end position="657"/>
    </location>
</feature>
<dbReference type="Pfam" id="PF13887">
    <property type="entry name" value="MYRF_ICA"/>
    <property type="match status" value="1"/>
</dbReference>
<dbReference type="Pfam" id="PF05224">
    <property type="entry name" value="NDT80_PhoG"/>
    <property type="match status" value="1"/>
</dbReference>
<sequence>MMIGQGIDGMKTFINYNHNSLKQLIPQNENSLLTTTPPHHSLTVNHFQPQQPMPGLPPMHSHPVTLIPQEVPPINQMVPIPGPLGIQATPVPTGMVSPATGHLTTLYGTNEDYLAACECISSPEQQPPPQQQQHSNHNTNSQSNGGPNNKKRKISGKQNTSNANMMNGGVVHIKQEPDGLSPEPNHSSGSALGVNNSLHTTTSMIVPGDEEYFEYGPDGQLYLDSVYQCIRFQVFQNNPFTTLCDSSYKELPPPNYRVDADKGFNFSNADDAFVCQKKNHFQVTVHIQPIGLPAFAKTPEGVLKKIDNFYLHFYGVKVESPAQTIKVEQSQSDRSKKAFHPVLVELMPEQVSKTTVGRLHFSETTSNNMRKKGKPNPDQRYFYLVVALHAHVGDQSLQIIAHASERIIVRASNPGQFENDIELSWQKGHSPESIYHAGRVGVNTDRPDESLVVYGNIKVTGHIIQPSDQRAKTNIEELDTKEQLKNVQNMRIVRYQFRPEFAKEVGLSGDEMNETGVLAQEVQQILPDAVKETGDVVLPDGETIENFLVVNKDRIFMENVGAVKELCKVTDNLETRIDELERMNNKLNKFNRFDSIKSVISTSSIASGSTVTCNSSLASIATLYVLEYHRRHSHHPTLQDTQQSPTYSNSNTHSSPVNTHNSPFTLLPHSVSTPGVTFPDPQSIMQSTDKRYNPNRDKTHPSSYTTASTITRGRPTSIPILKPQVLGIPYSCLDMNTVISSCPTHCCSDSGLLGRRSTTSSTQSSQSGAASVVAVVSPAATKLTPISTNNIMTQKSSDSKASTLGGGSGAHDMDDPYSKTSYIEETASGDLNHANTLTRRVVSDTEPTGIYNSTLIGSLYDKLLNNSLMNNNRNTGETIGDQKKRTDESFASKYGSVDLQSQNEYPKSEDNANREKRETSEGHQKESAFNSLPQKDLSKSVDLIKLIELNATIGRQYCNTLQCIQGSGPKFNYLIPLSKYMDLEYVTLQFSLNQHMKVDHCESKSKPSSCSTAHDDEVVPQSYHRSTDHILVPEMTPNWRIPIGLYMRNITSTTSTPTTASTAPQLSPPKQSSSANTSQTMADNEIDLYADDLGEEFTQENDYNESGLDLYDDVITPSANNKRGADDEDYGLPQDNGNSHHMNNNDAGGDGIGIGGSGGPPSKKIGLYVGNLSWWTTDQDVTDAVLDLGIQDIFEVKFFENRANGQSKGFCVITLGSDSSVRTVIEKLPKNEIHGQNPMVTPCNRQNLNHFEMQSRKTAPGGPGGGPQHLGGQQNFPNQRGGGGGGPPPPMGGNRPPLIQRPIRPNGPLIPGQPRMGGMPNHPMPFGGGPGGQWGPGMGPNPPPRPPAPMHPGAPPGMGGMPLMRLPPQAPRGPLPNQPLLRGPSTQNDPRSQMPHSGPPMPDWADPQGPHPHGPPGPHNMLLPPPGQSQPNQSMPPRVQQNDFSGPVPGMPPPGPHSGPAPHVNPAFFQAQHHASMAPQQQQTDQFGNRMPPGAVQFGHGDYRSGPVANMDVPITLQISEGEFDDIMNKNRTVSSSAIARAVTDASSGDFAAAIETLVTAISLIKQSKVANDERCKILISSLQDTLHGIETKSYSNSSSRKERPRSRERSRERTSRREKSRRERSRSRERDYRDRSRDRYHDTDRHYDGERYREKEREREREHRSSRH</sequence>
<evidence type="ECO:0000313" key="16">
    <source>
        <dbReference type="EMBL" id="CAD7622538.1"/>
    </source>
</evidence>
<dbReference type="PROSITE" id="PS50102">
    <property type="entry name" value="RRM"/>
    <property type="match status" value="1"/>
</dbReference>
<feature type="DNA-binding region" description="NDT80" evidence="10">
    <location>
        <begin position="127"/>
        <end position="421"/>
    </location>
</feature>
<feature type="compositionally biased region" description="Low complexity" evidence="12">
    <location>
        <begin position="131"/>
        <end position="144"/>
    </location>
</feature>
<proteinExistence type="inferred from homology"/>
<keyword evidence="11" id="KW-0175">Coiled coil</keyword>
<dbReference type="GO" id="GO:0006357">
    <property type="term" value="P:regulation of transcription by RNA polymerase II"/>
    <property type="evidence" value="ECO:0007669"/>
    <property type="project" value="UniProtKB-ARBA"/>
</dbReference>
<dbReference type="SUPFAM" id="SSF54928">
    <property type="entry name" value="RNA-binding domain, RBD"/>
    <property type="match status" value="1"/>
</dbReference>
<feature type="compositionally biased region" description="Gly residues" evidence="12">
    <location>
        <begin position="1326"/>
        <end position="1338"/>
    </location>
</feature>
<comment type="subcellular location">
    <subcellularLocation>
        <location evidence="1">Membrane</location>
        <topology evidence="1">Single-pass membrane protein</topology>
    </subcellularLocation>
</comment>
<evidence type="ECO:0000256" key="12">
    <source>
        <dbReference type="SAM" id="MobiDB-lite"/>
    </source>
</evidence>
<dbReference type="InterPro" id="IPR012677">
    <property type="entry name" value="Nucleotide-bd_a/b_plait_sf"/>
</dbReference>
<feature type="compositionally biased region" description="Polar residues" evidence="12">
    <location>
        <begin position="184"/>
        <end position="195"/>
    </location>
</feature>
<feature type="compositionally biased region" description="Basic and acidic residues" evidence="12">
    <location>
        <begin position="1600"/>
        <end position="1669"/>
    </location>
</feature>